<dbReference type="Pfam" id="PF00989">
    <property type="entry name" value="PAS"/>
    <property type="match status" value="1"/>
</dbReference>
<organism evidence="6 7">
    <name type="scientific">Eragrostis curvula</name>
    <name type="common">weeping love grass</name>
    <dbReference type="NCBI Taxonomy" id="38414"/>
    <lineage>
        <taxon>Eukaryota</taxon>
        <taxon>Viridiplantae</taxon>
        <taxon>Streptophyta</taxon>
        <taxon>Embryophyta</taxon>
        <taxon>Tracheophyta</taxon>
        <taxon>Spermatophyta</taxon>
        <taxon>Magnoliopsida</taxon>
        <taxon>Liliopsida</taxon>
        <taxon>Poales</taxon>
        <taxon>Poaceae</taxon>
        <taxon>PACMAD clade</taxon>
        <taxon>Chloridoideae</taxon>
        <taxon>Eragrostideae</taxon>
        <taxon>Eragrostidinae</taxon>
        <taxon>Eragrostis</taxon>
    </lineage>
</organism>
<keyword evidence="7" id="KW-1185">Reference proteome</keyword>
<dbReference type="Proteomes" id="UP000324897">
    <property type="component" value="Unassembled WGS sequence"/>
</dbReference>
<dbReference type="EMBL" id="RWGY01000051">
    <property type="protein sequence ID" value="TVU04829.1"/>
    <property type="molecule type" value="Genomic_DNA"/>
</dbReference>
<protein>
    <recommendedName>
        <fullName evidence="5">PAS domain-containing protein</fullName>
    </recommendedName>
</protein>
<evidence type="ECO:0000256" key="1">
    <source>
        <dbReference type="ARBA" id="ARBA00022543"/>
    </source>
</evidence>
<reference evidence="6 7" key="1">
    <citation type="journal article" date="2019" name="Sci. Rep.">
        <title>A high-quality genome of Eragrostis curvula grass provides insights into Poaceae evolution and supports new strategies to enhance forage quality.</title>
        <authorList>
            <person name="Carballo J."/>
            <person name="Santos B.A.C.M."/>
            <person name="Zappacosta D."/>
            <person name="Garbus I."/>
            <person name="Selva J.P."/>
            <person name="Gallo C.A."/>
            <person name="Diaz A."/>
            <person name="Albertini E."/>
            <person name="Caccamo M."/>
            <person name="Echenique V."/>
        </authorList>
    </citation>
    <scope>NUCLEOTIDE SEQUENCE [LARGE SCALE GENOMIC DNA]</scope>
    <source>
        <strain evidence="7">cv. Victoria</strain>
        <tissue evidence="6">Leaf</tissue>
    </source>
</reference>
<dbReference type="SUPFAM" id="SSF55785">
    <property type="entry name" value="PYP-like sensor domain (PAS domain)"/>
    <property type="match status" value="1"/>
</dbReference>
<evidence type="ECO:0000256" key="3">
    <source>
        <dbReference type="ARBA" id="ARBA00022991"/>
    </source>
</evidence>
<feature type="domain" description="PAS" evidence="5">
    <location>
        <begin position="53"/>
        <end position="124"/>
    </location>
</feature>
<keyword evidence="2" id="KW-0716">Sensory transduction</keyword>
<keyword evidence="1" id="KW-0600">Photoreceptor protein</keyword>
<dbReference type="SMART" id="SM00091">
    <property type="entry name" value="PAS"/>
    <property type="match status" value="1"/>
</dbReference>
<dbReference type="OrthoDB" id="671533at2759"/>
<keyword evidence="3" id="KW-0157">Chromophore</keyword>
<evidence type="ECO:0000256" key="4">
    <source>
        <dbReference type="ARBA" id="ARBA00023170"/>
    </source>
</evidence>
<keyword evidence="4" id="KW-0675">Receptor</keyword>
<evidence type="ECO:0000313" key="7">
    <source>
        <dbReference type="Proteomes" id="UP000324897"/>
    </source>
</evidence>
<dbReference type="InterPro" id="IPR035965">
    <property type="entry name" value="PAS-like_dom_sf"/>
</dbReference>
<dbReference type="Gramene" id="TVU04829">
    <property type="protein sequence ID" value="TVU04829"/>
    <property type="gene ID" value="EJB05_47964"/>
</dbReference>
<dbReference type="NCBIfam" id="TIGR00229">
    <property type="entry name" value="sensory_box"/>
    <property type="match status" value="1"/>
</dbReference>
<dbReference type="GO" id="GO:0006355">
    <property type="term" value="P:regulation of DNA-templated transcription"/>
    <property type="evidence" value="ECO:0007669"/>
    <property type="project" value="InterPro"/>
</dbReference>
<evidence type="ECO:0000313" key="6">
    <source>
        <dbReference type="EMBL" id="TVU04829.1"/>
    </source>
</evidence>
<dbReference type="PROSITE" id="PS50112">
    <property type="entry name" value="PAS"/>
    <property type="match status" value="1"/>
</dbReference>
<sequence>MDEEELLKKVRALEEGQAELRRQVSKLRPPERRRTLRQPICSSSRRRLRPTLSHRHHLMVLNCLGQAVHVLDPQGKVLYWNRCAELLYGYPASEAIGQNVTKLLVHHSDIVAASSIIGDIFTGKRWRGKFPVKNKSGERFSIVTDGTPLYDEDGTLIGLICLSEDTRTLEAILTLQPKEDYNANKYYVIV</sequence>
<name>A0A5J9T0F3_9POAL</name>
<dbReference type="GO" id="GO:0009881">
    <property type="term" value="F:photoreceptor activity"/>
    <property type="evidence" value="ECO:0007669"/>
    <property type="project" value="UniProtKB-KW"/>
</dbReference>
<evidence type="ECO:0000259" key="5">
    <source>
        <dbReference type="PROSITE" id="PS50112"/>
    </source>
</evidence>
<comment type="caution">
    <text evidence="6">The sequence shown here is derived from an EMBL/GenBank/DDBJ whole genome shotgun (WGS) entry which is preliminary data.</text>
</comment>
<dbReference type="AlphaFoldDB" id="A0A5J9T0F3"/>
<dbReference type="CDD" id="cd00130">
    <property type="entry name" value="PAS"/>
    <property type="match status" value="1"/>
</dbReference>
<proteinExistence type="predicted"/>
<feature type="non-terminal residue" evidence="6">
    <location>
        <position position="1"/>
    </location>
</feature>
<dbReference type="Gene3D" id="3.30.450.20">
    <property type="entry name" value="PAS domain"/>
    <property type="match status" value="1"/>
</dbReference>
<dbReference type="InterPro" id="IPR000014">
    <property type="entry name" value="PAS"/>
</dbReference>
<dbReference type="InterPro" id="IPR013767">
    <property type="entry name" value="PAS_fold"/>
</dbReference>
<evidence type="ECO:0000256" key="2">
    <source>
        <dbReference type="ARBA" id="ARBA00022606"/>
    </source>
</evidence>
<gene>
    <name evidence="6" type="ORF">EJB05_47964</name>
</gene>
<accession>A0A5J9T0F3</accession>